<keyword evidence="3" id="KW-1185">Reference proteome</keyword>
<dbReference type="Pfam" id="PF06985">
    <property type="entry name" value="HET"/>
    <property type="match status" value="1"/>
</dbReference>
<comment type="caution">
    <text evidence="2">The sequence shown here is derived from an EMBL/GenBank/DDBJ whole genome shotgun (WGS) entry which is preliminary data.</text>
</comment>
<dbReference type="AlphaFoldDB" id="A0A4Q4SS50"/>
<dbReference type="PANTHER" id="PTHR24148:SF64">
    <property type="entry name" value="HETEROKARYON INCOMPATIBILITY DOMAIN-CONTAINING PROTEIN"/>
    <property type="match status" value="1"/>
</dbReference>
<dbReference type="Proteomes" id="UP000293360">
    <property type="component" value="Unassembled WGS sequence"/>
</dbReference>
<evidence type="ECO:0000313" key="2">
    <source>
        <dbReference type="EMBL" id="RYO74634.1"/>
    </source>
</evidence>
<organism evidence="2 3">
    <name type="scientific">Monosporascus ibericus</name>
    <dbReference type="NCBI Taxonomy" id="155417"/>
    <lineage>
        <taxon>Eukaryota</taxon>
        <taxon>Fungi</taxon>
        <taxon>Dikarya</taxon>
        <taxon>Ascomycota</taxon>
        <taxon>Pezizomycotina</taxon>
        <taxon>Sordariomycetes</taxon>
        <taxon>Xylariomycetidae</taxon>
        <taxon>Xylariales</taxon>
        <taxon>Xylariales incertae sedis</taxon>
        <taxon>Monosporascus</taxon>
    </lineage>
</organism>
<gene>
    <name evidence="2" type="ORF">DL764_010787</name>
</gene>
<sequence length="747" mass="84084">MATALPSRLLGYVKGEFSVFDPRPGGVEYFDIISYTWGDLVDPYMCGIPGVTWRVPIRPEKLEDIKRLMVSSGSKYLWCDCVCLNQEDEDEKAVEIAKMFEYYKSARMCHILLDMPQVWNPQEIVDNLWFIGHVLTHMGGAALAAEAGLTENLTNRLSMWADTEEWAFPVDKMVVRSAAVDMGVLNCYATCINHVRSLFDNLYFTRVWTFQEMILGKNITLWAVNPKRIDSIGELDTWMDLATDSTDKAYKLSVWIDHCRVVNTASVNAILGEIEDDKEALDSLQMQVKGIGGARADIINGGPWWWRENFKGISNIFSAVSLTPRQCREKADIFRGLLGIFSGLFSSEEVKRDLSGDDLNRISFNFFKQLSSKTGLAWTKLAISSRERGEWDWIPVVENYSGVMTTDCFSGVVNLGRLKPKGHAKATAETSIKGVPRKYMKIRLSQQEKGFPFYFKGCNCGKSVKTGMFSSEQIPTHDQPRDVIQDETGRILVQCATILGAIMDPGYDIVEYRRRLLRKLQPHWTVSDPHAKPPFWIDRCVSGTTWENPNQWYLRTHNRSMNYRMVDIDIAHCGSRLANESTARISCEVRVNCGCTIVAPFPFIFEAISAVKDSFLGDVCATVDGDGRIALKDGVGLVQVGDVGKTFNLVAFAGDVDAHKSYASNCRSTKVDKIVLSKKPWPSGRALVREDFSHGITDGMRDYGYVPTGGSGNLLICRNSLIDQYRIIGVCIDEYIHHEKERAVHIR</sequence>
<evidence type="ECO:0000259" key="1">
    <source>
        <dbReference type="PROSITE" id="PS01159"/>
    </source>
</evidence>
<dbReference type="EMBL" id="QJNU01001582">
    <property type="protein sequence ID" value="RYO74634.1"/>
    <property type="molecule type" value="Genomic_DNA"/>
</dbReference>
<dbReference type="InterPro" id="IPR052895">
    <property type="entry name" value="HetReg/Transcr_Mod"/>
</dbReference>
<reference evidence="2 3" key="1">
    <citation type="submission" date="2018-06" db="EMBL/GenBank/DDBJ databases">
        <title>Complete Genomes of Monosporascus.</title>
        <authorList>
            <person name="Robinson A.J."/>
            <person name="Natvig D.O."/>
        </authorList>
    </citation>
    <scope>NUCLEOTIDE SEQUENCE [LARGE SCALE GENOMIC DNA]</scope>
    <source>
        <strain evidence="2 3">CBS 110550</strain>
    </source>
</reference>
<dbReference type="InterPro" id="IPR010730">
    <property type="entry name" value="HET"/>
</dbReference>
<dbReference type="STRING" id="155417.A0A4Q4SS50"/>
<name>A0A4Q4SS50_9PEZI</name>
<evidence type="ECO:0000313" key="3">
    <source>
        <dbReference type="Proteomes" id="UP000293360"/>
    </source>
</evidence>
<accession>A0A4Q4SS50</accession>
<dbReference type="PANTHER" id="PTHR24148">
    <property type="entry name" value="ANKYRIN REPEAT DOMAIN-CONTAINING PROTEIN 39 HOMOLOG-RELATED"/>
    <property type="match status" value="1"/>
</dbReference>
<proteinExistence type="predicted"/>
<dbReference type="InterPro" id="IPR001202">
    <property type="entry name" value="WW_dom"/>
</dbReference>
<protein>
    <recommendedName>
        <fullName evidence="1">WW domain-containing protein</fullName>
    </recommendedName>
</protein>
<dbReference type="OrthoDB" id="2157530at2759"/>
<dbReference type="PROSITE" id="PS01159">
    <property type="entry name" value="WW_DOMAIN_1"/>
    <property type="match status" value="1"/>
</dbReference>
<feature type="domain" description="WW" evidence="1">
    <location>
        <begin position="524"/>
        <end position="549"/>
    </location>
</feature>